<protein>
    <submittedName>
        <fullName evidence="1">Uncharacterized protein</fullName>
    </submittedName>
</protein>
<dbReference type="EMBL" id="JAGGKG010000002">
    <property type="protein sequence ID" value="MBP1904073.1"/>
    <property type="molecule type" value="Genomic_DNA"/>
</dbReference>
<gene>
    <name evidence="1" type="ORF">J2Z32_000690</name>
</gene>
<reference evidence="1 2" key="1">
    <citation type="submission" date="2021-03" db="EMBL/GenBank/DDBJ databases">
        <title>Genomic Encyclopedia of Type Strains, Phase IV (KMG-IV): sequencing the most valuable type-strain genomes for metagenomic binning, comparative biology and taxonomic classification.</title>
        <authorList>
            <person name="Goeker M."/>
        </authorList>
    </citation>
    <scope>NUCLEOTIDE SEQUENCE [LARGE SCALE GENOMIC DNA]</scope>
    <source>
        <strain evidence="1 2">DSM 14349</strain>
    </source>
</reference>
<sequence>MLTITVQIFDRGNAFTGDLPQLNTETTRIDLDRTL</sequence>
<keyword evidence="2" id="KW-1185">Reference proteome</keyword>
<evidence type="ECO:0000313" key="1">
    <source>
        <dbReference type="EMBL" id="MBP1904073.1"/>
    </source>
</evidence>
<name>A0ABS4FNB5_9BACL</name>
<accession>A0ABS4FNB5</accession>
<proteinExistence type="predicted"/>
<comment type="caution">
    <text evidence="1">The sequence shown here is derived from an EMBL/GenBank/DDBJ whole genome shotgun (WGS) entry which is preliminary data.</text>
</comment>
<dbReference type="Proteomes" id="UP001519272">
    <property type="component" value="Unassembled WGS sequence"/>
</dbReference>
<organism evidence="1 2">
    <name type="scientific">Paenibacillus turicensis</name>
    <dbReference type="NCBI Taxonomy" id="160487"/>
    <lineage>
        <taxon>Bacteria</taxon>
        <taxon>Bacillati</taxon>
        <taxon>Bacillota</taxon>
        <taxon>Bacilli</taxon>
        <taxon>Bacillales</taxon>
        <taxon>Paenibacillaceae</taxon>
        <taxon>Paenibacillus</taxon>
    </lineage>
</organism>
<evidence type="ECO:0000313" key="2">
    <source>
        <dbReference type="Proteomes" id="UP001519272"/>
    </source>
</evidence>